<dbReference type="Pfam" id="PF14209">
    <property type="entry name" value="DUF4321"/>
    <property type="match status" value="1"/>
</dbReference>
<dbReference type="InterPro" id="IPR025470">
    <property type="entry name" value="DUF4321"/>
</dbReference>
<name>A0AA86T6W2_9BACT</name>
<evidence type="ECO:0000256" key="1">
    <source>
        <dbReference type="SAM" id="Phobius"/>
    </source>
</evidence>
<proteinExistence type="predicted"/>
<keyword evidence="3" id="KW-1185">Reference proteome</keyword>
<evidence type="ECO:0008006" key="4">
    <source>
        <dbReference type="Google" id="ProtNLM"/>
    </source>
</evidence>
<dbReference type="EMBL" id="OX365700">
    <property type="protein sequence ID" value="CAI4032746.1"/>
    <property type="molecule type" value="Genomic_DNA"/>
</dbReference>
<gene>
    <name evidence="2" type="ORF">DNFV4_03176</name>
</gene>
<feature type="transmembrane region" description="Helical" evidence="1">
    <location>
        <begin position="60"/>
        <end position="83"/>
    </location>
</feature>
<keyword evidence="1" id="KW-1133">Transmembrane helix</keyword>
<dbReference type="KEGG" id="nti:DNFV4_03176"/>
<evidence type="ECO:0000313" key="2">
    <source>
        <dbReference type="EMBL" id="CAI4032746.1"/>
    </source>
</evidence>
<organism evidence="2 3">
    <name type="scientific">Nitrospira tepida</name>
    <dbReference type="NCBI Taxonomy" id="2973512"/>
    <lineage>
        <taxon>Bacteria</taxon>
        <taxon>Pseudomonadati</taxon>
        <taxon>Nitrospirota</taxon>
        <taxon>Nitrospiria</taxon>
        <taxon>Nitrospirales</taxon>
        <taxon>Nitrospiraceae</taxon>
        <taxon>Nitrospira</taxon>
    </lineage>
</organism>
<accession>A0AA86T6W2</accession>
<dbReference type="RefSeq" id="WP_289269460.1">
    <property type="nucleotide sequence ID" value="NZ_OX365700.1"/>
</dbReference>
<keyword evidence="1" id="KW-0472">Membrane</keyword>
<evidence type="ECO:0000313" key="3">
    <source>
        <dbReference type="Proteomes" id="UP001179121"/>
    </source>
</evidence>
<keyword evidence="1" id="KW-0812">Transmembrane</keyword>
<protein>
    <recommendedName>
        <fullName evidence="4">DUF4321 domain-containing protein</fullName>
    </recommendedName>
</protein>
<dbReference type="Proteomes" id="UP001179121">
    <property type="component" value="Chromosome"/>
</dbReference>
<sequence>MRKSAWLLLVFMLVGGLLGGVMGEILRVIAPHGTIQSIFATSLTPGINPPLTLDLVLLKITFGLSVKMNLLSFLGIILGMYLYKQV</sequence>
<reference evidence="2" key="1">
    <citation type="submission" date="2022-10" db="EMBL/GenBank/DDBJ databases">
        <authorList>
            <person name="Koch H."/>
        </authorList>
    </citation>
    <scope>NUCLEOTIDE SEQUENCE</scope>
    <source>
        <strain evidence="2">DNF</strain>
    </source>
</reference>
<dbReference type="AlphaFoldDB" id="A0AA86T6W2"/>